<feature type="transmembrane region" description="Helical" evidence="6">
    <location>
        <begin position="247"/>
        <end position="274"/>
    </location>
</feature>
<reference evidence="10 13" key="3">
    <citation type="submission" date="2019-04" db="EMBL/GenBank/DDBJ databases">
        <title>Genome Announcement To Ensure Probiotic Safety of Bifidobacterium longum subsp infantis UBBI-01.</title>
        <authorList>
            <person name="Sulthana A."/>
            <person name="Lakshmi S.G."/>
            <person name="Madempudi R.S."/>
        </authorList>
    </citation>
    <scope>NUCLEOTIDE SEQUENCE [LARGE SCALE GENOMIC DNA]</scope>
    <source>
        <strain evidence="10 13">UBBI-01</strain>
    </source>
</reference>
<evidence type="ECO:0000256" key="1">
    <source>
        <dbReference type="ARBA" id="ARBA00004651"/>
    </source>
</evidence>
<evidence type="ECO:0000256" key="4">
    <source>
        <dbReference type="ARBA" id="ARBA00022989"/>
    </source>
</evidence>
<dbReference type="GO" id="GO:0005886">
    <property type="term" value="C:plasma membrane"/>
    <property type="evidence" value="ECO:0007669"/>
    <property type="project" value="UniProtKB-SubCell"/>
</dbReference>
<evidence type="ECO:0000259" key="7">
    <source>
        <dbReference type="Pfam" id="PF02687"/>
    </source>
</evidence>
<feature type="transmembrane region" description="Helical" evidence="6">
    <location>
        <begin position="157"/>
        <end position="182"/>
    </location>
</feature>
<organism evidence="8 12">
    <name type="scientific">Bifidobacterium longum subsp. infantis</name>
    <dbReference type="NCBI Taxonomy" id="1682"/>
    <lineage>
        <taxon>Bacteria</taxon>
        <taxon>Bacillati</taxon>
        <taxon>Actinomycetota</taxon>
        <taxon>Actinomycetes</taxon>
        <taxon>Bifidobacteriales</taxon>
        <taxon>Bifidobacteriaceae</taxon>
        <taxon>Bifidobacterium</taxon>
    </lineage>
</organism>
<evidence type="ECO:0000256" key="6">
    <source>
        <dbReference type="SAM" id="Phobius"/>
    </source>
</evidence>
<dbReference type="AlphaFoldDB" id="A0A0A8M011"/>
<proteinExistence type="predicted"/>
<dbReference type="EMBL" id="CP010411">
    <property type="protein sequence ID" value="ALE09240.1"/>
    <property type="molecule type" value="Genomic_DNA"/>
</dbReference>
<feature type="domain" description="ABC3 transporter permease C-terminal" evidence="7">
    <location>
        <begin position="67"/>
        <end position="186"/>
    </location>
</feature>
<keyword evidence="3 6" id="KW-0812">Transmembrane</keyword>
<evidence type="ECO:0000313" key="9">
    <source>
        <dbReference type="EMBL" id="CEE99033.1"/>
    </source>
</evidence>
<dbReference type="Proteomes" id="UP000067206">
    <property type="component" value="Chromosome"/>
</dbReference>
<dbReference type="EMBL" id="CCWP01000013">
    <property type="protein sequence ID" value="CEE99033.1"/>
    <property type="molecule type" value="Genomic_DNA"/>
</dbReference>
<evidence type="ECO:0000313" key="11">
    <source>
        <dbReference type="Proteomes" id="UP000043107"/>
    </source>
</evidence>
<dbReference type="Proteomes" id="UP000306697">
    <property type="component" value="Unassembled WGS sequence"/>
</dbReference>
<evidence type="ECO:0000256" key="2">
    <source>
        <dbReference type="ARBA" id="ARBA00022475"/>
    </source>
</evidence>
<keyword evidence="5 6" id="KW-0472">Membrane</keyword>
<sequence length="478" mass="50368">MRGLLRDFRDAPVVWGAVLLLLAVVQCVSGMVMVMLSNARMAMAVPGLHGRAVMFSMELSGPPLVPMIVVGMLMVLLVVSSAIRQRRRALALIALQGATPGQLTSRVCAQVLLLDVAATLVSLIVSPALARGLYPFATRQLEANGLPFLPQDVTGMLRAWSCGIVFGFAMALVGSLLTVRVVGGISPVEALREAANPPKTVGVPRLVLAWIMFAGALVSLAVGLLNVRKTSMARMSVQVTFSSMSPLAYGNMIAMLLFTVSVCLAGPAVLSATVRMWTAVVRLPWPAWRIACQQARARVCASSSTIIPLAAGLTLLMSYESLTSTITAWTRLLPAGTPTVEVPGFARILALIGTSLVLVLAAVCSGYLIAQRGRELDLALVAVSGGTQGQLNAIAALDGLMIVVTSSLIAFVPSLLVSVSFSIGIWLSFDVLVFGMPWLLWLVVVLLLAAMAMLGSWLTAQRGIRTSPTVVIARAAGE</sequence>
<evidence type="ECO:0000256" key="5">
    <source>
        <dbReference type="ARBA" id="ARBA00023136"/>
    </source>
</evidence>
<evidence type="ECO:0000313" key="10">
    <source>
        <dbReference type="EMBL" id="THJ29683.1"/>
    </source>
</evidence>
<dbReference type="Proteomes" id="UP000043107">
    <property type="component" value="Unassembled WGS sequence"/>
</dbReference>
<keyword evidence="4 6" id="KW-1133">Transmembrane helix</keyword>
<feature type="transmembrane region" description="Helical" evidence="6">
    <location>
        <begin position="348"/>
        <end position="370"/>
    </location>
</feature>
<name>A0A0A8M011_BIFLI</name>
<reference evidence="8 12" key="2">
    <citation type="submission" date="2014-12" db="EMBL/GenBank/DDBJ databases">
        <title>Complete genome sequence of Bifidobacterium longum subsp. infantis BT1.</title>
        <authorList>
            <person name="Kim J.F."/>
            <person name="Kwak M.-J."/>
        </authorList>
    </citation>
    <scope>NUCLEOTIDE SEQUENCE [LARGE SCALE GENOMIC DNA]</scope>
    <source>
        <strain evidence="8 12">BT1</strain>
    </source>
</reference>
<evidence type="ECO:0000313" key="8">
    <source>
        <dbReference type="EMBL" id="ALE09240.1"/>
    </source>
</evidence>
<comment type="subcellular location">
    <subcellularLocation>
        <location evidence="1">Cell membrane</location>
        <topology evidence="1">Multi-pass membrane protein</topology>
    </subcellularLocation>
</comment>
<accession>A0A0A8M011</accession>
<feature type="transmembrane region" description="Helical" evidence="6">
    <location>
        <begin position="203"/>
        <end position="227"/>
    </location>
</feature>
<dbReference type="RefSeq" id="WP_012576885.1">
    <property type="nucleotide sequence ID" value="NZ_BCYG01000057.1"/>
</dbReference>
<keyword evidence="11" id="KW-1185">Reference proteome</keyword>
<feature type="transmembrane region" description="Helical" evidence="6">
    <location>
        <begin position="438"/>
        <end position="458"/>
    </location>
</feature>
<dbReference type="EMBL" id="SSWL01000006">
    <property type="protein sequence ID" value="THJ29683.1"/>
    <property type="molecule type" value="Genomic_DNA"/>
</dbReference>
<dbReference type="PATRIC" id="fig|1682.24.peg.1176"/>
<feature type="transmembrane region" description="Helical" evidence="6">
    <location>
        <begin position="400"/>
        <end position="426"/>
    </location>
</feature>
<feature type="transmembrane region" description="Helical" evidence="6">
    <location>
        <begin position="64"/>
        <end position="83"/>
    </location>
</feature>
<protein>
    <submittedName>
        <fullName evidence="10">ABC transporter permease</fullName>
    </submittedName>
    <submittedName>
        <fullName evidence="9">FtsX-like permease family protein</fullName>
    </submittedName>
</protein>
<gene>
    <name evidence="9" type="ORF">BLIC_c00543</name>
    <name evidence="10" type="ORF">E6L38_04630</name>
    <name evidence="8" type="ORF">RY67_1210</name>
</gene>
<reference evidence="9 11" key="1">
    <citation type="submission" date="2014-09" db="EMBL/GenBank/DDBJ databases">
        <authorList>
            <person name="Bertelli C."/>
        </authorList>
    </citation>
    <scope>NUCLEOTIDE SEQUENCE [LARGE SCALE GENOMIC DNA]</scope>
    <source>
        <strain evidence="9 11">BIC1401111250</strain>
    </source>
</reference>
<evidence type="ECO:0000256" key="3">
    <source>
        <dbReference type="ARBA" id="ARBA00022692"/>
    </source>
</evidence>
<feature type="transmembrane region" description="Helical" evidence="6">
    <location>
        <begin position="12"/>
        <end position="36"/>
    </location>
</feature>
<dbReference type="InterPro" id="IPR003838">
    <property type="entry name" value="ABC3_permease_C"/>
</dbReference>
<evidence type="ECO:0000313" key="12">
    <source>
        <dbReference type="Proteomes" id="UP000067206"/>
    </source>
</evidence>
<dbReference type="Pfam" id="PF02687">
    <property type="entry name" value="FtsX"/>
    <property type="match status" value="1"/>
</dbReference>
<keyword evidence="2" id="KW-1003">Cell membrane</keyword>
<evidence type="ECO:0000313" key="13">
    <source>
        <dbReference type="Proteomes" id="UP000306697"/>
    </source>
</evidence>